<dbReference type="GO" id="GO:0006047">
    <property type="term" value="P:UDP-N-acetylglucosamine metabolic process"/>
    <property type="evidence" value="ECO:0007669"/>
    <property type="project" value="InterPro"/>
</dbReference>
<dbReference type="InterPro" id="IPR020004">
    <property type="entry name" value="UDP-GlcNAc_Epase"/>
</dbReference>
<name>A0A1G2MB63_9BACT</name>
<dbReference type="PANTHER" id="PTHR43174">
    <property type="entry name" value="UDP-N-ACETYLGLUCOSAMINE 2-EPIMERASE"/>
    <property type="match status" value="1"/>
</dbReference>
<reference evidence="2 3" key="1">
    <citation type="journal article" date="2016" name="Nat. Commun.">
        <title>Thousands of microbial genomes shed light on interconnected biogeochemical processes in an aquifer system.</title>
        <authorList>
            <person name="Anantharaman K."/>
            <person name="Brown C.T."/>
            <person name="Hug L.A."/>
            <person name="Sharon I."/>
            <person name="Castelle C.J."/>
            <person name="Probst A.J."/>
            <person name="Thomas B.C."/>
            <person name="Singh A."/>
            <person name="Wilkins M.J."/>
            <person name="Karaoz U."/>
            <person name="Brodie E.L."/>
            <person name="Williams K.H."/>
            <person name="Hubbard S.S."/>
            <person name="Banfield J.F."/>
        </authorList>
    </citation>
    <scope>NUCLEOTIDE SEQUENCE [LARGE SCALE GENOMIC DNA]</scope>
</reference>
<dbReference type="Proteomes" id="UP000178121">
    <property type="component" value="Unassembled WGS sequence"/>
</dbReference>
<dbReference type="CDD" id="cd03786">
    <property type="entry name" value="GTB_UDP-GlcNAc_2-Epimerase"/>
    <property type="match status" value="1"/>
</dbReference>
<evidence type="ECO:0000313" key="2">
    <source>
        <dbReference type="EMBL" id="OHA20389.1"/>
    </source>
</evidence>
<dbReference type="NCBIfam" id="TIGR03568">
    <property type="entry name" value="NeuC_NnaA"/>
    <property type="match status" value="1"/>
</dbReference>
<protein>
    <submittedName>
        <fullName evidence="2">UDP-N-acetyl-D-glucosamine 2-epimerase, UDP-hydrolysing</fullName>
    </submittedName>
</protein>
<dbReference type="Gene3D" id="3.40.50.2000">
    <property type="entry name" value="Glycogen Phosphorylase B"/>
    <property type="match status" value="2"/>
</dbReference>
<accession>A0A1G2MB63</accession>
<dbReference type="PANTHER" id="PTHR43174:SF3">
    <property type="entry name" value="UDP-N-ACETYLGLUCOSAMINE 2-EPIMERASE"/>
    <property type="match status" value="1"/>
</dbReference>
<evidence type="ECO:0000259" key="1">
    <source>
        <dbReference type="Pfam" id="PF02350"/>
    </source>
</evidence>
<organism evidence="2 3">
    <name type="scientific">Candidatus Taylorbacteria bacterium RIFCSPHIGHO2_01_FULL_51_15</name>
    <dbReference type="NCBI Taxonomy" id="1802304"/>
    <lineage>
        <taxon>Bacteria</taxon>
        <taxon>Candidatus Tayloriibacteriota</taxon>
    </lineage>
</organism>
<sequence length="385" mass="42582">MGKNTKKKVAFLTGTRADFGKIKPLIGRVVADGNFDVHIFATGMHMDSKYGSTVEEIEKTGFPNIYKFINYTGSSTLDAIMGNTVLGFGNFVRQVEPDLIVVHGDRSEAMAGALVGALSNIHVSHIEGGEVSGTVDEIIRHAVSKLSHTHFVANAEAKRRLVQMGERETSVFVIGSPDLDIMKSDELPDFKTVQKNYAIPFSRYGIVIFHPVTTEVGGLLKETKQLVEALQASKFNYVVIYPNNDPGTDVILSVYEEKLRRDKHFALYPSMRFEYFLSLLKHAHFIIGNSSSGVREAPFYGVPVINVGSRQKNRVKAKEGGGIFDVGHASAEILSHILKFSKKRVRFESTNGFGSGGSADNFMKILKDGRLWNIGIQKQFLDITF</sequence>
<dbReference type="GO" id="GO:0004553">
    <property type="term" value="F:hydrolase activity, hydrolyzing O-glycosyl compounds"/>
    <property type="evidence" value="ECO:0007669"/>
    <property type="project" value="InterPro"/>
</dbReference>
<proteinExistence type="predicted"/>
<comment type="caution">
    <text evidence="2">The sequence shown here is derived from an EMBL/GenBank/DDBJ whole genome shotgun (WGS) entry which is preliminary data.</text>
</comment>
<gene>
    <name evidence="2" type="ORF">A2849_01265</name>
</gene>
<dbReference type="InterPro" id="IPR029767">
    <property type="entry name" value="WecB-like"/>
</dbReference>
<dbReference type="SUPFAM" id="SSF53756">
    <property type="entry name" value="UDP-Glycosyltransferase/glycogen phosphorylase"/>
    <property type="match status" value="1"/>
</dbReference>
<dbReference type="AlphaFoldDB" id="A0A1G2MB63"/>
<dbReference type="InterPro" id="IPR003331">
    <property type="entry name" value="UDP_GlcNAc_Epimerase_2_dom"/>
</dbReference>
<evidence type="ECO:0000313" key="3">
    <source>
        <dbReference type="Proteomes" id="UP000178121"/>
    </source>
</evidence>
<dbReference type="EMBL" id="MHRI01000030">
    <property type="protein sequence ID" value="OHA20389.1"/>
    <property type="molecule type" value="Genomic_DNA"/>
</dbReference>
<dbReference type="Pfam" id="PF02350">
    <property type="entry name" value="Epimerase_2"/>
    <property type="match status" value="1"/>
</dbReference>
<feature type="domain" description="UDP-N-acetylglucosamine 2-epimerase" evidence="1">
    <location>
        <begin position="31"/>
        <end position="367"/>
    </location>
</feature>